<keyword evidence="2" id="KW-1185">Reference proteome</keyword>
<reference evidence="1 2" key="1">
    <citation type="journal article" date="2015" name="Nat. Commun.">
        <title>Lucilia cuprina genome unlocks parasitic fly biology to underpin future interventions.</title>
        <authorList>
            <person name="Anstead C.A."/>
            <person name="Korhonen P.K."/>
            <person name="Young N.D."/>
            <person name="Hall R.S."/>
            <person name="Jex A.R."/>
            <person name="Murali S.C."/>
            <person name="Hughes D.S."/>
            <person name="Lee S.F."/>
            <person name="Perry T."/>
            <person name="Stroehlein A.J."/>
            <person name="Ansell B.R."/>
            <person name="Breugelmans B."/>
            <person name="Hofmann A."/>
            <person name="Qu J."/>
            <person name="Dugan S."/>
            <person name="Lee S.L."/>
            <person name="Chao H."/>
            <person name="Dinh H."/>
            <person name="Han Y."/>
            <person name="Doddapaneni H.V."/>
            <person name="Worley K.C."/>
            <person name="Muzny D.M."/>
            <person name="Ioannidis P."/>
            <person name="Waterhouse R.M."/>
            <person name="Zdobnov E.M."/>
            <person name="James P.J."/>
            <person name="Bagnall N.H."/>
            <person name="Kotze A.C."/>
            <person name="Gibbs R.A."/>
            <person name="Richards S."/>
            <person name="Batterham P."/>
            <person name="Gasser R.B."/>
        </authorList>
    </citation>
    <scope>NUCLEOTIDE SEQUENCE [LARGE SCALE GENOMIC DNA]</scope>
    <source>
        <strain evidence="1 2">LS</strain>
        <tissue evidence="1">Full body</tissue>
    </source>
</reference>
<organism evidence="1 2">
    <name type="scientific">Lucilia cuprina</name>
    <name type="common">Green bottle fly</name>
    <name type="synonym">Australian sheep blowfly</name>
    <dbReference type="NCBI Taxonomy" id="7375"/>
    <lineage>
        <taxon>Eukaryota</taxon>
        <taxon>Metazoa</taxon>
        <taxon>Ecdysozoa</taxon>
        <taxon>Arthropoda</taxon>
        <taxon>Hexapoda</taxon>
        <taxon>Insecta</taxon>
        <taxon>Pterygota</taxon>
        <taxon>Neoptera</taxon>
        <taxon>Endopterygota</taxon>
        <taxon>Diptera</taxon>
        <taxon>Brachycera</taxon>
        <taxon>Muscomorpha</taxon>
        <taxon>Oestroidea</taxon>
        <taxon>Calliphoridae</taxon>
        <taxon>Luciliinae</taxon>
        <taxon>Lucilia</taxon>
    </lineage>
</organism>
<protein>
    <submittedName>
        <fullName evidence="1">Uncharacterized protein</fullName>
    </submittedName>
</protein>
<dbReference type="EMBL" id="JRES01000397">
    <property type="protein sequence ID" value="KNC31675.1"/>
    <property type="molecule type" value="Genomic_DNA"/>
</dbReference>
<evidence type="ECO:0000313" key="2">
    <source>
        <dbReference type="Proteomes" id="UP000037069"/>
    </source>
</evidence>
<accession>A0A0L0CHE6</accession>
<gene>
    <name evidence="1" type="ORF">FF38_01273</name>
</gene>
<dbReference type="Proteomes" id="UP000037069">
    <property type="component" value="Unassembled WGS sequence"/>
</dbReference>
<dbReference type="AlphaFoldDB" id="A0A0L0CHE6"/>
<proteinExistence type="predicted"/>
<evidence type="ECO:0000313" key="1">
    <source>
        <dbReference type="EMBL" id="KNC31675.1"/>
    </source>
</evidence>
<name>A0A0L0CHE6_LUCCU</name>
<comment type="caution">
    <text evidence="1">The sequence shown here is derived from an EMBL/GenBank/DDBJ whole genome shotgun (WGS) entry which is preliminary data.</text>
</comment>
<sequence>MSILHPTKFRDPGWCQQNPINDVKNAIICGIAGHTSAAGCSKCCQIGKKVNNVVTYSVELSQLITEEDFIS</sequence>